<dbReference type="RefSeq" id="WP_326926677.1">
    <property type="nucleotide sequence ID" value="NZ_CP123443.1"/>
</dbReference>
<accession>A0ABY8MF17</accession>
<dbReference type="Proteomes" id="UP001228690">
    <property type="component" value="Chromosome"/>
</dbReference>
<evidence type="ECO:0000256" key="1">
    <source>
        <dbReference type="ARBA" id="ARBA00004418"/>
    </source>
</evidence>
<protein>
    <submittedName>
        <fullName evidence="6">Extracellular solute-binding protein</fullName>
    </submittedName>
</protein>
<dbReference type="PROSITE" id="PS51257">
    <property type="entry name" value="PROKAR_LIPOPROTEIN"/>
    <property type="match status" value="1"/>
</dbReference>
<dbReference type="Pfam" id="PF01547">
    <property type="entry name" value="SBP_bac_1"/>
    <property type="match status" value="1"/>
</dbReference>
<dbReference type="SUPFAM" id="SSF53850">
    <property type="entry name" value="Periplasmic binding protein-like II"/>
    <property type="match status" value="1"/>
</dbReference>
<proteinExistence type="inferred from homology"/>
<evidence type="ECO:0000313" key="7">
    <source>
        <dbReference type="Proteomes" id="UP001228690"/>
    </source>
</evidence>
<gene>
    <name evidence="6" type="ORF">P0082_08375</name>
</gene>
<dbReference type="InterPro" id="IPR050490">
    <property type="entry name" value="Bact_solute-bd_prot1"/>
</dbReference>
<comment type="similarity">
    <text evidence="2">Belongs to the bacterial solute-binding protein 1 family.</text>
</comment>
<reference evidence="6 7" key="1">
    <citation type="submission" date="2023-04" db="EMBL/GenBank/DDBJ databases">
        <title>Spirochaete genome identified in red abalone sample constitutes a novel genus.</title>
        <authorList>
            <person name="Sharma S.P."/>
            <person name="Purcell C.M."/>
            <person name="Hyde J.R."/>
            <person name="Severin A.J."/>
        </authorList>
    </citation>
    <scope>NUCLEOTIDE SEQUENCE [LARGE SCALE GENOMIC DNA]</scope>
    <source>
        <strain evidence="6 7">SP-2023</strain>
    </source>
</reference>
<evidence type="ECO:0000313" key="6">
    <source>
        <dbReference type="EMBL" id="WGK68493.1"/>
    </source>
</evidence>
<dbReference type="EMBL" id="CP123443">
    <property type="protein sequence ID" value="WGK68493.1"/>
    <property type="molecule type" value="Genomic_DNA"/>
</dbReference>
<keyword evidence="7" id="KW-1185">Reference proteome</keyword>
<evidence type="ECO:0000256" key="2">
    <source>
        <dbReference type="ARBA" id="ARBA00008520"/>
    </source>
</evidence>
<evidence type="ECO:0000256" key="3">
    <source>
        <dbReference type="ARBA" id="ARBA00022448"/>
    </source>
</evidence>
<evidence type="ECO:0000256" key="4">
    <source>
        <dbReference type="ARBA" id="ARBA00022729"/>
    </source>
</evidence>
<comment type="subcellular location">
    <subcellularLocation>
        <location evidence="1">Periplasm</location>
    </subcellularLocation>
</comment>
<sequence length="456" mass="50503">MNKFVCLLRPLVLGAVILSFLVACSGAGDKEPVSMEFWTRQTQDDRMAVINLLVETYNTLNTDQVVKAVPVEENDMALQIRTSASAGTLPGVAEIDAEIAIAMGSEGLVDTAVHQEIIEGIGNDSFYAGALKLFQNSENEYSGIPFNGMIQAIWYRSDWFAEAGLEPPSTWDNILKAAEYFTDPEANQYGILVGTMETESYDEQCFTPIAMSNNALMLDDNGNVVFNSPAMREALTFYAELARYNPPGPQTWRGRDYYLQGKMAMFFYSTFIMDDLALENVAEGSLTNENFEDLSGAAFDPELVKATQAQSVIGNKTESSFGAITGLSILNADDEAKRESSKQFVQYLFEKDNYITYLHMSPGGMLPTIKSVSSDSDFLNDPKGVYQRYGTDKIIALNEGFDDLKSFGIVNGKRFELASVVYSKKIIPQMIYKVTQEGMDIDEALAWAQGEIEKLQ</sequence>
<keyword evidence="4 5" id="KW-0732">Signal</keyword>
<evidence type="ECO:0000256" key="5">
    <source>
        <dbReference type="SAM" id="SignalP"/>
    </source>
</evidence>
<dbReference type="Gene3D" id="3.40.190.10">
    <property type="entry name" value="Periplasmic binding protein-like II"/>
    <property type="match status" value="1"/>
</dbReference>
<name>A0ABY8MF17_9SPIO</name>
<feature type="chain" id="PRO_5047470494" evidence="5">
    <location>
        <begin position="26"/>
        <end position="456"/>
    </location>
</feature>
<feature type="signal peptide" evidence="5">
    <location>
        <begin position="1"/>
        <end position="25"/>
    </location>
</feature>
<organism evidence="6 7">
    <name type="scientific">Candidatus Haliotispira prima</name>
    <dbReference type="NCBI Taxonomy" id="3034016"/>
    <lineage>
        <taxon>Bacteria</taxon>
        <taxon>Pseudomonadati</taxon>
        <taxon>Spirochaetota</taxon>
        <taxon>Spirochaetia</taxon>
        <taxon>Spirochaetales</taxon>
        <taxon>Spirochaetaceae</taxon>
        <taxon>Candidatus Haliotispira</taxon>
    </lineage>
</organism>
<dbReference type="PANTHER" id="PTHR43649:SF34">
    <property type="entry name" value="ABC TRANSPORTER PERIPLASMIC-BINDING PROTEIN YCJN-RELATED"/>
    <property type="match status" value="1"/>
</dbReference>
<dbReference type="InterPro" id="IPR006059">
    <property type="entry name" value="SBP"/>
</dbReference>
<dbReference type="PANTHER" id="PTHR43649">
    <property type="entry name" value="ARABINOSE-BINDING PROTEIN-RELATED"/>
    <property type="match status" value="1"/>
</dbReference>
<keyword evidence="3" id="KW-0813">Transport</keyword>